<keyword evidence="3" id="KW-0238">DNA-binding</keyword>
<dbReference type="Proteomes" id="UP000253628">
    <property type="component" value="Unassembled WGS sequence"/>
</dbReference>
<dbReference type="PROSITE" id="PS50931">
    <property type="entry name" value="HTH_LYSR"/>
    <property type="match status" value="1"/>
</dbReference>
<evidence type="ECO:0000256" key="5">
    <source>
        <dbReference type="SAM" id="MobiDB-lite"/>
    </source>
</evidence>
<dbReference type="PANTHER" id="PTHR30537">
    <property type="entry name" value="HTH-TYPE TRANSCRIPTIONAL REGULATOR"/>
    <property type="match status" value="1"/>
</dbReference>
<dbReference type="InterPro" id="IPR036388">
    <property type="entry name" value="WH-like_DNA-bd_sf"/>
</dbReference>
<dbReference type="GO" id="GO:0003700">
    <property type="term" value="F:DNA-binding transcription factor activity"/>
    <property type="evidence" value="ECO:0007669"/>
    <property type="project" value="InterPro"/>
</dbReference>
<evidence type="ECO:0000313" key="8">
    <source>
        <dbReference type="Proteomes" id="UP000253628"/>
    </source>
</evidence>
<dbReference type="SUPFAM" id="SSF53850">
    <property type="entry name" value="Periplasmic binding protein-like II"/>
    <property type="match status" value="1"/>
</dbReference>
<evidence type="ECO:0000256" key="4">
    <source>
        <dbReference type="ARBA" id="ARBA00023163"/>
    </source>
</evidence>
<dbReference type="Gene3D" id="3.40.190.290">
    <property type="match status" value="1"/>
</dbReference>
<feature type="region of interest" description="Disordered" evidence="5">
    <location>
        <begin position="315"/>
        <end position="339"/>
    </location>
</feature>
<sequence length="339" mass="37769">MDRFQAMQVFTRVVDANSFTLAADSLGLPRATVTTTIQNLERQLRVRLLNRTTRRLSLTPDGASYYESCVRILADVEDAEASFHDVGRGPRGRLRIDTLPSLGRLILVPALCDFHTRYPDIELAIGMSDRMVDMVQEAVDCVIRVGELRDSSMVAKRIGTYESVTCAAPAYLDRYGAPACVADLQEHRAVHYFSGRAGRNIDWSFLVDGEAVDIAMKGDISVNDSEAYIKCGLEGFGIIQPGRYMVEPHLKSGALREVLTQWTPPPMPISVVYLHNRHLSPKVRVFVDWISALFQDCPLLGKYAGTEGFHECKFGKQEEKPRPGTRSLPAQEGMVETAF</sequence>
<keyword evidence="8" id="KW-1185">Reference proteome</keyword>
<organism evidence="7 8">
    <name type="scientific">Eoetvoesiella caeni</name>
    <dbReference type="NCBI Taxonomy" id="645616"/>
    <lineage>
        <taxon>Bacteria</taxon>
        <taxon>Pseudomonadati</taxon>
        <taxon>Pseudomonadota</taxon>
        <taxon>Betaproteobacteria</taxon>
        <taxon>Burkholderiales</taxon>
        <taxon>Alcaligenaceae</taxon>
        <taxon>Eoetvoesiella</taxon>
    </lineage>
</organism>
<dbReference type="InterPro" id="IPR058163">
    <property type="entry name" value="LysR-type_TF_proteobact-type"/>
</dbReference>
<dbReference type="Gene3D" id="1.10.10.10">
    <property type="entry name" value="Winged helix-like DNA-binding domain superfamily/Winged helix DNA-binding domain"/>
    <property type="match status" value="1"/>
</dbReference>
<dbReference type="AlphaFoldDB" id="A0A366HIM8"/>
<evidence type="ECO:0000256" key="3">
    <source>
        <dbReference type="ARBA" id="ARBA00023125"/>
    </source>
</evidence>
<evidence type="ECO:0000313" key="7">
    <source>
        <dbReference type="EMBL" id="RBP41847.1"/>
    </source>
</evidence>
<dbReference type="FunFam" id="1.10.10.10:FF:000001">
    <property type="entry name" value="LysR family transcriptional regulator"/>
    <property type="match status" value="1"/>
</dbReference>
<evidence type="ECO:0000259" key="6">
    <source>
        <dbReference type="PROSITE" id="PS50931"/>
    </source>
</evidence>
<proteinExistence type="inferred from homology"/>
<reference evidence="7 8" key="1">
    <citation type="submission" date="2018-06" db="EMBL/GenBank/DDBJ databases">
        <title>Genomic Encyclopedia of Type Strains, Phase IV (KMG-IV): sequencing the most valuable type-strain genomes for metagenomic binning, comparative biology and taxonomic classification.</title>
        <authorList>
            <person name="Goeker M."/>
        </authorList>
    </citation>
    <scope>NUCLEOTIDE SEQUENCE [LARGE SCALE GENOMIC DNA]</scope>
    <source>
        <strain evidence="7 8">DSM 25520</strain>
    </source>
</reference>
<accession>A0A366HIM8</accession>
<dbReference type="Pfam" id="PF03466">
    <property type="entry name" value="LysR_substrate"/>
    <property type="match status" value="1"/>
</dbReference>
<comment type="caution">
    <text evidence="7">The sequence shown here is derived from an EMBL/GenBank/DDBJ whole genome shotgun (WGS) entry which is preliminary data.</text>
</comment>
<dbReference type="InterPro" id="IPR036390">
    <property type="entry name" value="WH_DNA-bd_sf"/>
</dbReference>
<comment type="similarity">
    <text evidence="1">Belongs to the LysR transcriptional regulatory family.</text>
</comment>
<dbReference type="InterPro" id="IPR005119">
    <property type="entry name" value="LysR_subst-bd"/>
</dbReference>
<keyword evidence="2" id="KW-0805">Transcription regulation</keyword>
<evidence type="ECO:0000256" key="1">
    <source>
        <dbReference type="ARBA" id="ARBA00009437"/>
    </source>
</evidence>
<dbReference type="FunFam" id="3.40.190.290:FF:000001">
    <property type="entry name" value="Transcriptional regulator, LysR family"/>
    <property type="match status" value="1"/>
</dbReference>
<dbReference type="PANTHER" id="PTHR30537:SF72">
    <property type="entry name" value="LYSR FAMILY TRANSCRIPTIONAL REGULATOR"/>
    <property type="match status" value="1"/>
</dbReference>
<feature type="domain" description="HTH lysR-type" evidence="6">
    <location>
        <begin position="1"/>
        <end position="59"/>
    </location>
</feature>
<name>A0A366HIM8_9BURK</name>
<dbReference type="RefSeq" id="WP_113932089.1">
    <property type="nucleotide sequence ID" value="NZ_JACCEU010000002.1"/>
</dbReference>
<dbReference type="OrthoDB" id="9076738at2"/>
<dbReference type="CDD" id="cd08472">
    <property type="entry name" value="PBP2_CrgA_like_3"/>
    <property type="match status" value="1"/>
</dbReference>
<dbReference type="EMBL" id="QNRQ01000002">
    <property type="protein sequence ID" value="RBP41847.1"/>
    <property type="molecule type" value="Genomic_DNA"/>
</dbReference>
<dbReference type="GO" id="GO:0043565">
    <property type="term" value="F:sequence-specific DNA binding"/>
    <property type="evidence" value="ECO:0007669"/>
    <property type="project" value="TreeGrafter"/>
</dbReference>
<dbReference type="SUPFAM" id="SSF46785">
    <property type="entry name" value="Winged helix' DNA-binding domain"/>
    <property type="match status" value="1"/>
</dbReference>
<dbReference type="Pfam" id="PF00126">
    <property type="entry name" value="HTH_1"/>
    <property type="match status" value="1"/>
</dbReference>
<dbReference type="GO" id="GO:0006351">
    <property type="term" value="P:DNA-templated transcription"/>
    <property type="evidence" value="ECO:0007669"/>
    <property type="project" value="TreeGrafter"/>
</dbReference>
<gene>
    <name evidence="7" type="ORF">DFR37_102226</name>
</gene>
<protein>
    <submittedName>
        <fullName evidence="7">LysR family transcriptional regulator</fullName>
    </submittedName>
</protein>
<dbReference type="InterPro" id="IPR000847">
    <property type="entry name" value="LysR_HTH_N"/>
</dbReference>
<evidence type="ECO:0000256" key="2">
    <source>
        <dbReference type="ARBA" id="ARBA00023015"/>
    </source>
</evidence>
<keyword evidence="4" id="KW-0804">Transcription</keyword>